<dbReference type="GO" id="GO:0007165">
    <property type="term" value="P:signal transduction"/>
    <property type="evidence" value="ECO:0007669"/>
    <property type="project" value="InterPro"/>
</dbReference>
<name>A0A6B2FZM6_MYXSQ</name>
<dbReference type="GO" id="GO:0016020">
    <property type="term" value="C:membrane"/>
    <property type="evidence" value="ECO:0007669"/>
    <property type="project" value="InterPro"/>
</dbReference>
<dbReference type="InterPro" id="IPR020849">
    <property type="entry name" value="Small_GTPase_Ras-type"/>
</dbReference>
<dbReference type="AlphaFoldDB" id="A0A6B2FZM6"/>
<dbReference type="SUPFAM" id="SSF52540">
    <property type="entry name" value="P-loop containing nucleoside triphosphate hydrolases"/>
    <property type="match status" value="1"/>
</dbReference>
<dbReference type="InterPro" id="IPR001806">
    <property type="entry name" value="Small_GTPase"/>
</dbReference>
<organism evidence="3">
    <name type="scientific">Myxobolus squamalis</name>
    <name type="common">Myxosporean</name>
    <dbReference type="NCBI Taxonomy" id="59785"/>
    <lineage>
        <taxon>Eukaryota</taxon>
        <taxon>Metazoa</taxon>
        <taxon>Cnidaria</taxon>
        <taxon>Myxozoa</taxon>
        <taxon>Myxosporea</taxon>
        <taxon>Bivalvulida</taxon>
        <taxon>Platysporina</taxon>
        <taxon>Myxobolidae</taxon>
        <taxon>Myxobolus</taxon>
    </lineage>
</organism>
<dbReference type="SMART" id="SM00173">
    <property type="entry name" value="RAS"/>
    <property type="match status" value="1"/>
</dbReference>
<dbReference type="Pfam" id="PF00071">
    <property type="entry name" value="Ras"/>
    <property type="match status" value="1"/>
</dbReference>
<dbReference type="GO" id="GO:0003924">
    <property type="term" value="F:GTPase activity"/>
    <property type="evidence" value="ECO:0007669"/>
    <property type="project" value="InterPro"/>
</dbReference>
<keyword evidence="1" id="KW-0547">Nucleotide-binding</keyword>
<dbReference type="Gene3D" id="3.40.50.300">
    <property type="entry name" value="P-loop containing nucleotide triphosphate hydrolases"/>
    <property type="match status" value="1"/>
</dbReference>
<evidence type="ECO:0000313" key="3">
    <source>
        <dbReference type="EMBL" id="NDJ96730.1"/>
    </source>
</evidence>
<evidence type="ECO:0000256" key="1">
    <source>
        <dbReference type="ARBA" id="ARBA00022741"/>
    </source>
</evidence>
<reference evidence="3" key="1">
    <citation type="submission" date="2018-11" db="EMBL/GenBank/DDBJ databases">
        <title>Myxobolus squamalis genome and transcriptome.</title>
        <authorList>
            <person name="Yahalomi D."/>
            <person name="Atkinson S.D."/>
            <person name="Neuhof M."/>
            <person name="Chang E.S."/>
            <person name="Philippe H."/>
            <person name="Cartwright P."/>
            <person name="Bartholomew J.L."/>
            <person name="Huchon D."/>
        </authorList>
    </citation>
    <scope>NUCLEOTIDE SEQUENCE</scope>
    <source>
        <strain evidence="3">71B08</strain>
        <tissue evidence="3">Whole</tissue>
    </source>
</reference>
<dbReference type="GO" id="GO:0005525">
    <property type="term" value="F:GTP binding"/>
    <property type="evidence" value="ECO:0007669"/>
    <property type="project" value="UniProtKB-KW"/>
</dbReference>
<keyword evidence="2" id="KW-0342">GTP-binding</keyword>
<dbReference type="InterPro" id="IPR027417">
    <property type="entry name" value="P-loop_NTPase"/>
</dbReference>
<dbReference type="PANTHER" id="PTHR24070">
    <property type="entry name" value="RAS, DI-RAS, AND RHEB FAMILY MEMBERS OF SMALL GTPASE SUPERFAMILY"/>
    <property type="match status" value="1"/>
</dbReference>
<dbReference type="PROSITE" id="PS51419">
    <property type="entry name" value="RAB"/>
    <property type="match status" value="1"/>
</dbReference>
<dbReference type="InterPro" id="IPR005225">
    <property type="entry name" value="Small_GTP-bd"/>
</dbReference>
<dbReference type="PROSITE" id="PS51421">
    <property type="entry name" value="RAS"/>
    <property type="match status" value="1"/>
</dbReference>
<sequence>MRLSLFVRQNSGGVGKTALVTQFIQNQFSDEYDPTIEDTFRKQIMIDGKPALLDIMDTAGQEEFSSLQDGYIRQGNMYVLVFALDSPQSLMDLKGYVDNVKL</sequence>
<proteinExistence type="predicted"/>
<dbReference type="PRINTS" id="PR00449">
    <property type="entry name" value="RASTRNSFRMNG"/>
</dbReference>
<dbReference type="NCBIfam" id="TIGR00231">
    <property type="entry name" value="small_GTP"/>
    <property type="match status" value="1"/>
</dbReference>
<accession>A0A6B2FZM6</accession>
<dbReference type="EMBL" id="GHBR01001526">
    <property type="protein sequence ID" value="NDJ96730.1"/>
    <property type="molecule type" value="Transcribed_RNA"/>
</dbReference>
<protein>
    <submittedName>
        <fullName evidence="3">Ras-like protein (Trinotate prediction)</fullName>
    </submittedName>
</protein>
<evidence type="ECO:0000256" key="2">
    <source>
        <dbReference type="ARBA" id="ARBA00023134"/>
    </source>
</evidence>